<gene>
    <name evidence="5" type="ORF">MNEG_0647</name>
</gene>
<feature type="region of interest" description="Disordered" evidence="4">
    <location>
        <begin position="116"/>
        <end position="208"/>
    </location>
</feature>
<dbReference type="GeneID" id="25726765"/>
<evidence type="ECO:0000313" key="6">
    <source>
        <dbReference type="Proteomes" id="UP000054498"/>
    </source>
</evidence>
<dbReference type="PANTHER" id="PTHR24166">
    <property type="entry name" value="ROLLING PEBBLES, ISOFORM B"/>
    <property type="match status" value="1"/>
</dbReference>
<evidence type="ECO:0000256" key="3">
    <source>
        <dbReference type="PROSITE-ProRule" id="PRU00023"/>
    </source>
</evidence>
<dbReference type="InterPro" id="IPR002110">
    <property type="entry name" value="Ankyrin_rpt"/>
</dbReference>
<dbReference type="SUPFAM" id="SSF48403">
    <property type="entry name" value="Ankyrin repeat"/>
    <property type="match status" value="1"/>
</dbReference>
<keyword evidence="2 3" id="KW-0040">ANK repeat</keyword>
<dbReference type="AlphaFoldDB" id="A0A0D2KAM5"/>
<feature type="non-terminal residue" evidence="5">
    <location>
        <position position="226"/>
    </location>
</feature>
<dbReference type="PANTHER" id="PTHR24166:SF48">
    <property type="entry name" value="PROTEIN VAPYRIN"/>
    <property type="match status" value="1"/>
</dbReference>
<keyword evidence="1" id="KW-0677">Repeat</keyword>
<dbReference type="Pfam" id="PF12796">
    <property type="entry name" value="Ank_2"/>
    <property type="match status" value="1"/>
</dbReference>
<keyword evidence="6" id="KW-1185">Reference proteome</keyword>
<name>A0A0D2KAM5_9CHLO</name>
<sequence length="226" mass="23629">PPQRASAGAANPRGSLFVRRLLHCAAYGGDPCIVEQLLQGGAAAQDCVPEQTGPITAEAVAADDSATALHVAVLQGHVHVTALLLQRGYDAGLPGPHGLTPLHLAALGSVQTSSKRHAAAFDGRPHAQPPASFGGGDIVGWLWHPCQQPGSAQAGGPAKPSQAAVQFGGSLEQQRQQQQQQQQQQQDRDQQQPDSLHQQPAPRRSYEEVCQALVAAGADVLARDND</sequence>
<dbReference type="Proteomes" id="UP000054498">
    <property type="component" value="Unassembled WGS sequence"/>
</dbReference>
<dbReference type="KEGG" id="mng:MNEG_0647"/>
<proteinExistence type="predicted"/>
<dbReference type="SMART" id="SM00248">
    <property type="entry name" value="ANK"/>
    <property type="match status" value="2"/>
</dbReference>
<evidence type="ECO:0000256" key="4">
    <source>
        <dbReference type="SAM" id="MobiDB-lite"/>
    </source>
</evidence>
<accession>A0A0D2KAM5</accession>
<protein>
    <submittedName>
        <fullName evidence="5">Uncharacterized protein</fullName>
    </submittedName>
</protein>
<dbReference type="RefSeq" id="XP_013906322.1">
    <property type="nucleotide sequence ID" value="XM_014050868.1"/>
</dbReference>
<reference evidence="5 6" key="1">
    <citation type="journal article" date="2013" name="BMC Genomics">
        <title>Reconstruction of the lipid metabolism for the microalga Monoraphidium neglectum from its genome sequence reveals characteristics suitable for biofuel production.</title>
        <authorList>
            <person name="Bogen C."/>
            <person name="Al-Dilaimi A."/>
            <person name="Albersmeier A."/>
            <person name="Wichmann J."/>
            <person name="Grundmann M."/>
            <person name="Rupp O."/>
            <person name="Lauersen K.J."/>
            <person name="Blifernez-Klassen O."/>
            <person name="Kalinowski J."/>
            <person name="Goesmann A."/>
            <person name="Mussgnug J.H."/>
            <person name="Kruse O."/>
        </authorList>
    </citation>
    <scope>NUCLEOTIDE SEQUENCE [LARGE SCALE GENOMIC DNA]</scope>
    <source>
        <strain evidence="5 6">SAG 48.87</strain>
    </source>
</reference>
<evidence type="ECO:0000313" key="5">
    <source>
        <dbReference type="EMBL" id="KIZ07303.1"/>
    </source>
</evidence>
<dbReference type="InterPro" id="IPR036770">
    <property type="entry name" value="Ankyrin_rpt-contain_sf"/>
</dbReference>
<dbReference type="EMBL" id="KK100274">
    <property type="protein sequence ID" value="KIZ07303.1"/>
    <property type="molecule type" value="Genomic_DNA"/>
</dbReference>
<dbReference type="PROSITE" id="PS50297">
    <property type="entry name" value="ANK_REP_REGION"/>
    <property type="match status" value="1"/>
</dbReference>
<dbReference type="InterPro" id="IPR050889">
    <property type="entry name" value="Dendritic_Spine_Reg/Scaffold"/>
</dbReference>
<organism evidence="5 6">
    <name type="scientific">Monoraphidium neglectum</name>
    <dbReference type="NCBI Taxonomy" id="145388"/>
    <lineage>
        <taxon>Eukaryota</taxon>
        <taxon>Viridiplantae</taxon>
        <taxon>Chlorophyta</taxon>
        <taxon>core chlorophytes</taxon>
        <taxon>Chlorophyceae</taxon>
        <taxon>CS clade</taxon>
        <taxon>Sphaeropleales</taxon>
        <taxon>Selenastraceae</taxon>
        <taxon>Monoraphidium</taxon>
    </lineage>
</organism>
<feature type="repeat" description="ANK" evidence="3">
    <location>
        <begin position="64"/>
        <end position="96"/>
    </location>
</feature>
<feature type="non-terminal residue" evidence="5">
    <location>
        <position position="1"/>
    </location>
</feature>
<evidence type="ECO:0000256" key="2">
    <source>
        <dbReference type="ARBA" id="ARBA00023043"/>
    </source>
</evidence>
<dbReference type="PROSITE" id="PS50088">
    <property type="entry name" value="ANK_REPEAT"/>
    <property type="match status" value="1"/>
</dbReference>
<evidence type="ECO:0000256" key="1">
    <source>
        <dbReference type="ARBA" id="ARBA00022737"/>
    </source>
</evidence>
<feature type="compositionally biased region" description="Low complexity" evidence="4">
    <location>
        <begin position="173"/>
        <end position="185"/>
    </location>
</feature>
<dbReference type="Gene3D" id="1.25.40.20">
    <property type="entry name" value="Ankyrin repeat-containing domain"/>
    <property type="match status" value="1"/>
</dbReference>